<keyword evidence="2" id="KW-1185">Reference proteome</keyword>
<keyword evidence="1" id="KW-0808">Transferase</keyword>
<name>A0ABV0LN71_9PSEU</name>
<gene>
    <name evidence="1" type="ORF">ABJI51_32165</name>
</gene>
<organism evidence="1 2">
    <name type="scientific">Amycolatopsis melonis</name>
    <dbReference type="NCBI Taxonomy" id="3156488"/>
    <lineage>
        <taxon>Bacteria</taxon>
        <taxon>Bacillati</taxon>
        <taxon>Actinomycetota</taxon>
        <taxon>Actinomycetes</taxon>
        <taxon>Pseudonocardiales</taxon>
        <taxon>Pseudonocardiaceae</taxon>
        <taxon>Amycolatopsis</taxon>
    </lineage>
</organism>
<sequence>MDPQVRRRGVATALIEWVARDAERNGPRVTGSRQSADALKGPFLASDVSKVPFSSA</sequence>
<evidence type="ECO:0000313" key="2">
    <source>
        <dbReference type="Proteomes" id="UP001440984"/>
    </source>
</evidence>
<dbReference type="Proteomes" id="UP001440984">
    <property type="component" value="Unassembled WGS sequence"/>
</dbReference>
<dbReference type="EC" id="2.3.1.-" evidence="1"/>
<dbReference type="EMBL" id="JBDZYD010000013">
    <property type="protein sequence ID" value="MEQ0563757.1"/>
    <property type="molecule type" value="Genomic_DNA"/>
</dbReference>
<dbReference type="CDD" id="cd04301">
    <property type="entry name" value="NAT_SF"/>
    <property type="match status" value="1"/>
</dbReference>
<keyword evidence="1" id="KW-0012">Acyltransferase</keyword>
<evidence type="ECO:0000313" key="1">
    <source>
        <dbReference type="EMBL" id="MEQ0563757.1"/>
    </source>
</evidence>
<dbReference type="GO" id="GO:0016746">
    <property type="term" value="F:acyltransferase activity"/>
    <property type="evidence" value="ECO:0007669"/>
    <property type="project" value="UniProtKB-KW"/>
</dbReference>
<proteinExistence type="predicted"/>
<accession>A0ABV0LN71</accession>
<reference evidence="1 2" key="1">
    <citation type="submission" date="2024-05" db="EMBL/GenBank/DDBJ databases">
        <authorList>
            <person name="Zhao H."/>
            <person name="Xu Y."/>
            <person name="Lin S."/>
            <person name="Spain J.C."/>
            <person name="Zhou N.-Y."/>
        </authorList>
    </citation>
    <scope>NUCLEOTIDE SEQUENCE [LARGE SCALE GENOMIC DNA]</scope>
    <source>
        <strain evidence="1 2">NEAU-NG30</strain>
    </source>
</reference>
<dbReference type="RefSeq" id="WP_348954814.1">
    <property type="nucleotide sequence ID" value="NZ_JBDZYD010000013.1"/>
</dbReference>
<comment type="caution">
    <text evidence="1">The sequence shown here is derived from an EMBL/GenBank/DDBJ whole genome shotgun (WGS) entry which is preliminary data.</text>
</comment>
<protein>
    <submittedName>
        <fullName evidence="1">GNAT family N-acetyltransferase</fullName>
        <ecNumber evidence="1">2.3.1.-</ecNumber>
    </submittedName>
</protein>